<accession>A0A6I8MHF7</accession>
<dbReference type="InterPro" id="IPR025110">
    <property type="entry name" value="AMP-bd_C"/>
</dbReference>
<dbReference type="InterPro" id="IPR020845">
    <property type="entry name" value="AMP-binding_CS"/>
</dbReference>
<dbReference type="Proteomes" id="UP000423525">
    <property type="component" value="Chromosome"/>
</dbReference>
<name>A0A6I8MHF7_9CORY</name>
<feature type="domain" description="AMP-binding enzyme C-terminal" evidence="2">
    <location>
        <begin position="495"/>
        <end position="572"/>
    </location>
</feature>
<evidence type="ECO:0000259" key="1">
    <source>
        <dbReference type="Pfam" id="PF00501"/>
    </source>
</evidence>
<evidence type="ECO:0000313" key="4">
    <source>
        <dbReference type="Proteomes" id="UP000423525"/>
    </source>
</evidence>
<dbReference type="Pfam" id="PF13193">
    <property type="entry name" value="AMP-binding_C"/>
    <property type="match status" value="1"/>
</dbReference>
<dbReference type="AlphaFoldDB" id="A0A6I8MHF7"/>
<proteinExistence type="predicted"/>
<organism evidence="3 4">
    <name type="scientific">Corynebacterium rouxii</name>
    <dbReference type="NCBI Taxonomy" id="2719119"/>
    <lineage>
        <taxon>Bacteria</taxon>
        <taxon>Bacillati</taxon>
        <taxon>Actinomycetota</taxon>
        <taxon>Actinomycetes</taxon>
        <taxon>Mycobacteriales</taxon>
        <taxon>Corynebacteriaceae</taxon>
        <taxon>Corynebacterium</taxon>
    </lineage>
</organism>
<dbReference type="PANTHER" id="PTHR43767:SF11">
    <property type="entry name" value="MEDIUM-CHAIN-FATTY-ACID--COA LIGASE"/>
    <property type="match status" value="1"/>
</dbReference>
<gene>
    <name evidence="3" type="ORF">FRC0190_01000</name>
</gene>
<evidence type="ECO:0000313" key="3">
    <source>
        <dbReference type="EMBL" id="VZH85015.1"/>
    </source>
</evidence>
<dbReference type="KEGG" id="crf:FRC0190_01000"/>
<dbReference type="InterPro" id="IPR000873">
    <property type="entry name" value="AMP-dep_synth/lig_dom"/>
</dbReference>
<protein>
    <submittedName>
        <fullName evidence="3">Long-chain-fatty-acid--CoA ligase</fullName>
    </submittedName>
</protein>
<dbReference type="InterPro" id="IPR045851">
    <property type="entry name" value="AMP-bd_C_sf"/>
</dbReference>
<sequence length="605" mass="66821">MKFVAILTHKVGLSELWAEKTTMVIIMLSTMQDIPLNLARILTYGATAHADTKITTFDGEVASETTYAEIAARAAAFAHALHDELGIDNDQRIGSIMYNCAEHLEVLFAVSCMGAVFNPLNKQLMNDQIRHIINHAEDEVIVADQRLAKQLGTILHQGCPSVRAVIFIGTSPITDAATEIPDHITCYSYESLLDGRSTVYEWPQVDETTAAAICYSTGTTGAPKGVAYSHRALYLQALNLRTTDSLAVTHGQSFLCCVPIYHILSWCVPIAAFMSGTPLVFPGSSVSAPSLAHIIATAHPRVAHGVPTLWIQLMVHYMRHSPERMSLQEIYVGGSAVPAILIKLWEERYGVDVVHVWGMTETVAIGTVARPPSGVSGETRLNYRISQGRFPATLEYRVVNDGEIMSSTDRNQGEIQVRGNWVTERYYHSSTEDNGGAASMFRNHEVEDAPEQFTDDGWLRTGDVGSVTRDGYLTIHDRARDVIRSGGEWIYSTMLENEIMAATVVVEAAVIGYPDPKWGERPLSVTVLAAGVEPNKETAERLRERLRDTFPNWMLPEYWTFVKSIDKTSVGKFDKIDLRQHLADGDFEIIALKGPGRSSHNDSAE</sequence>
<dbReference type="Pfam" id="PF00501">
    <property type="entry name" value="AMP-binding"/>
    <property type="match status" value="1"/>
</dbReference>
<reference evidence="3 4" key="1">
    <citation type="submission" date="2019-11" db="EMBL/GenBank/DDBJ databases">
        <authorList>
            <person name="Brisse S."/>
        </authorList>
    </citation>
    <scope>NUCLEOTIDE SEQUENCE [LARGE SCALE GENOMIC DNA]</scope>
    <source>
        <strain evidence="3">FRC0190</strain>
    </source>
</reference>
<dbReference type="InterPro" id="IPR050237">
    <property type="entry name" value="ATP-dep_AMP-bd_enzyme"/>
</dbReference>
<dbReference type="Gene3D" id="3.30.300.30">
    <property type="match status" value="1"/>
</dbReference>
<keyword evidence="3" id="KW-0436">Ligase</keyword>
<dbReference type="NCBIfam" id="NF004837">
    <property type="entry name" value="PRK06187.1"/>
    <property type="match status" value="1"/>
</dbReference>
<evidence type="ECO:0000259" key="2">
    <source>
        <dbReference type="Pfam" id="PF13193"/>
    </source>
</evidence>
<dbReference type="NCBIfam" id="NF004143">
    <property type="entry name" value="PRK05620.1"/>
    <property type="match status" value="1"/>
</dbReference>
<dbReference type="PANTHER" id="PTHR43767">
    <property type="entry name" value="LONG-CHAIN-FATTY-ACID--COA LIGASE"/>
    <property type="match status" value="1"/>
</dbReference>
<dbReference type="GO" id="GO:0016877">
    <property type="term" value="F:ligase activity, forming carbon-sulfur bonds"/>
    <property type="evidence" value="ECO:0007669"/>
    <property type="project" value="UniProtKB-ARBA"/>
</dbReference>
<dbReference type="SUPFAM" id="SSF56801">
    <property type="entry name" value="Acetyl-CoA synthetase-like"/>
    <property type="match status" value="1"/>
</dbReference>
<dbReference type="InterPro" id="IPR042099">
    <property type="entry name" value="ANL_N_sf"/>
</dbReference>
<dbReference type="PROSITE" id="PS00455">
    <property type="entry name" value="AMP_BINDING"/>
    <property type="match status" value="1"/>
</dbReference>
<dbReference type="EMBL" id="LR738855">
    <property type="protein sequence ID" value="VZH85015.1"/>
    <property type="molecule type" value="Genomic_DNA"/>
</dbReference>
<feature type="domain" description="AMP-dependent synthetase/ligase" evidence="1">
    <location>
        <begin position="61"/>
        <end position="427"/>
    </location>
</feature>
<dbReference type="Gene3D" id="3.40.50.12780">
    <property type="entry name" value="N-terminal domain of ligase-like"/>
    <property type="match status" value="1"/>
</dbReference>